<dbReference type="Pfam" id="PF00520">
    <property type="entry name" value="Ion_trans"/>
    <property type="match status" value="2"/>
</dbReference>
<evidence type="ECO:0000256" key="2">
    <source>
        <dbReference type="ARBA" id="ARBA00022692"/>
    </source>
</evidence>
<sequence>MSGLVEVSHIRPSTSLELHDGELHELQARILIEDAENHRSIFHKLDYRSLYLYNILHSFWFRRLFEGAIYLLLLLPFFEWPSSLTLNSNLKNNLQRPRLPCGITESVEFACFLVVLAESVLLSFVFGGTWVKTNPWLLGRFVLYTIYFLDLLVSLGFRCNEFYRIRRFLRPYFFISSSQLMKKLLNCVRRTLPKLLSTLFLLLFWLVSASLIALCLFSTPQRLIPGRNVTEPASFPDFYTSMFNLLVLITTANHPDVILQEYIENRAVAVFSMVFLGVGLYVFMNILTAIVYSEFRGYLASSVQSRLTRRRVATRAAFEVLRFADKESDVVTSDQVIKLIDNVRISRWKKEALHAVYISSFAESDLNASEFMQLFRTLDLSAPPFQESLLRPVRPGFARMFQAWVTSSSFARLSVAISLLNIVHLVIDMSERITTASSVSVQMRVINWCFVAFYLFEELSLLWAVGRKTFFSHLSNLFSLGTVVLLIIVKLIELGFLVAELNGRAIAFVDFSLWDLVRLTNILLLTRAIRVVHLFTWTELVAGVLKSLPRNLAPVLGILVSAYYTYALLGMNLFRGVIVFNPNVTQSEGFECGSYQQLNYWPINFDDFAASIFLLWCLMVVNNWYVIVVAYQRALSRWVHVYMISWWIITVVGLLSLVTAFVIETFVHRRDLYTKALEFANRPREVHIRNGVCSLSPVTESRSPTCITPHSSFHCANKSGAVNSENFSATRLPVGFIERQISMLRIEPLAGSNQRLLSGLHASSLDGLFRSELREPCEAELLSQVYEHYRFRQLRGRTQSHRYTEPLVLPDLT</sequence>
<proteinExistence type="predicted"/>
<dbReference type="SUPFAM" id="SSF81324">
    <property type="entry name" value="Voltage-gated potassium channels"/>
    <property type="match status" value="2"/>
</dbReference>
<evidence type="ECO:0000313" key="8">
    <source>
        <dbReference type="Proteomes" id="UP000699462"/>
    </source>
</evidence>
<gene>
    <name evidence="7" type="ORF">P879_05570</name>
</gene>
<feature type="transmembrane region" description="Helical" evidence="5">
    <location>
        <begin position="137"/>
        <end position="157"/>
    </location>
</feature>
<feature type="transmembrane region" description="Helical" evidence="5">
    <location>
        <begin position="643"/>
        <end position="663"/>
    </location>
</feature>
<feature type="domain" description="Ion transport" evidence="6">
    <location>
        <begin position="409"/>
        <end position="670"/>
    </location>
</feature>
<evidence type="ECO:0000259" key="6">
    <source>
        <dbReference type="Pfam" id="PF00520"/>
    </source>
</evidence>
<feature type="transmembrane region" description="Helical" evidence="5">
    <location>
        <begin position="199"/>
        <end position="219"/>
    </location>
</feature>
<dbReference type="Gene3D" id="1.10.287.70">
    <property type="match status" value="2"/>
</dbReference>
<reference evidence="7 8" key="1">
    <citation type="submission" date="2019-07" db="EMBL/GenBank/DDBJ databases">
        <title>Annotation for the trematode Paragonimus westermani.</title>
        <authorList>
            <person name="Choi Y.-J."/>
        </authorList>
    </citation>
    <scope>NUCLEOTIDE SEQUENCE [LARGE SCALE GENOMIC DNA]</scope>
    <source>
        <strain evidence="7">180907_Pwestermani</strain>
    </source>
</reference>
<protein>
    <recommendedName>
        <fullName evidence="6">Ion transport domain-containing protein</fullName>
    </recommendedName>
</protein>
<dbReference type="Gene3D" id="1.20.120.350">
    <property type="entry name" value="Voltage-gated potassium channels. Chain C"/>
    <property type="match status" value="1"/>
</dbReference>
<organism evidence="7 8">
    <name type="scientific">Paragonimus westermani</name>
    <dbReference type="NCBI Taxonomy" id="34504"/>
    <lineage>
        <taxon>Eukaryota</taxon>
        <taxon>Metazoa</taxon>
        <taxon>Spiralia</taxon>
        <taxon>Lophotrochozoa</taxon>
        <taxon>Platyhelminthes</taxon>
        <taxon>Trematoda</taxon>
        <taxon>Digenea</taxon>
        <taxon>Plagiorchiida</taxon>
        <taxon>Troglotremata</taxon>
        <taxon>Troglotrematidae</taxon>
        <taxon>Paragonimus</taxon>
    </lineage>
</organism>
<keyword evidence="8" id="KW-1185">Reference proteome</keyword>
<evidence type="ECO:0000313" key="7">
    <source>
        <dbReference type="EMBL" id="KAF8564414.1"/>
    </source>
</evidence>
<comment type="subcellular location">
    <subcellularLocation>
        <location evidence="1">Membrane</location>
        <topology evidence="1">Multi-pass membrane protein</topology>
    </subcellularLocation>
</comment>
<dbReference type="OrthoDB" id="416585at2759"/>
<feature type="transmembrane region" description="Helical" evidence="5">
    <location>
        <begin position="67"/>
        <end position="86"/>
    </location>
</feature>
<keyword evidence="4 5" id="KW-0472">Membrane</keyword>
<dbReference type="GO" id="GO:0005765">
    <property type="term" value="C:lysosomal membrane"/>
    <property type="evidence" value="ECO:0007669"/>
    <property type="project" value="InterPro"/>
</dbReference>
<keyword evidence="2 5" id="KW-0812">Transmembrane</keyword>
<dbReference type="GO" id="GO:0015280">
    <property type="term" value="F:ligand-gated sodium channel activity"/>
    <property type="evidence" value="ECO:0007669"/>
    <property type="project" value="TreeGrafter"/>
</dbReference>
<dbReference type="PANTHER" id="PTHR46768">
    <property type="entry name" value="TWO PORE CALCIUM CHANNEL PROTEIN 2"/>
    <property type="match status" value="1"/>
</dbReference>
<dbReference type="GO" id="GO:0075509">
    <property type="term" value="P:endocytosis involved in viral entry into host cell"/>
    <property type="evidence" value="ECO:0007669"/>
    <property type="project" value="TreeGrafter"/>
</dbReference>
<dbReference type="GO" id="GO:0022832">
    <property type="term" value="F:voltage-gated channel activity"/>
    <property type="evidence" value="ECO:0007669"/>
    <property type="project" value="InterPro"/>
</dbReference>
<feature type="transmembrane region" description="Helical" evidence="5">
    <location>
        <begin position="445"/>
        <end position="465"/>
    </location>
</feature>
<dbReference type="InterPro" id="IPR005821">
    <property type="entry name" value="Ion_trans_dom"/>
</dbReference>
<dbReference type="InterPro" id="IPR027359">
    <property type="entry name" value="Volt_channel_dom_sf"/>
</dbReference>
<feature type="transmembrane region" description="Helical" evidence="5">
    <location>
        <begin position="608"/>
        <end position="631"/>
    </location>
</feature>
<name>A0A8T0DBV9_9TREM</name>
<comment type="caution">
    <text evidence="7">The sequence shown here is derived from an EMBL/GenBank/DDBJ whole genome shotgun (WGS) entry which is preliminary data.</text>
</comment>
<feature type="transmembrane region" description="Helical" evidence="5">
    <location>
        <begin position="477"/>
        <end position="499"/>
    </location>
</feature>
<dbReference type="EMBL" id="JTDF01008754">
    <property type="protein sequence ID" value="KAF8564414.1"/>
    <property type="molecule type" value="Genomic_DNA"/>
</dbReference>
<evidence type="ECO:0000256" key="3">
    <source>
        <dbReference type="ARBA" id="ARBA00022989"/>
    </source>
</evidence>
<feature type="transmembrane region" description="Helical" evidence="5">
    <location>
        <begin position="552"/>
        <end position="574"/>
    </location>
</feature>
<evidence type="ECO:0000256" key="1">
    <source>
        <dbReference type="ARBA" id="ARBA00004141"/>
    </source>
</evidence>
<feature type="transmembrane region" description="Helical" evidence="5">
    <location>
        <begin position="401"/>
        <end position="425"/>
    </location>
</feature>
<feature type="transmembrane region" description="Helical" evidence="5">
    <location>
        <begin position="267"/>
        <end position="292"/>
    </location>
</feature>
<dbReference type="AlphaFoldDB" id="A0A8T0DBV9"/>
<dbReference type="InterPro" id="IPR028798">
    <property type="entry name" value="TPC2"/>
</dbReference>
<dbReference type="GO" id="GO:0019722">
    <property type="term" value="P:calcium-mediated signaling"/>
    <property type="evidence" value="ECO:0007669"/>
    <property type="project" value="TreeGrafter"/>
</dbReference>
<evidence type="ECO:0000256" key="5">
    <source>
        <dbReference type="SAM" id="Phobius"/>
    </source>
</evidence>
<feature type="domain" description="Ion transport" evidence="6">
    <location>
        <begin position="95"/>
        <end position="295"/>
    </location>
</feature>
<evidence type="ECO:0000256" key="4">
    <source>
        <dbReference type="ARBA" id="ARBA00023136"/>
    </source>
</evidence>
<dbReference type="GO" id="GO:0097682">
    <property type="term" value="F:intracellularly phosphatidylinositol-3,5-bisphosphate-gated monatomic cation channel activity"/>
    <property type="evidence" value="ECO:0007669"/>
    <property type="project" value="TreeGrafter"/>
</dbReference>
<dbReference type="Proteomes" id="UP000699462">
    <property type="component" value="Unassembled WGS sequence"/>
</dbReference>
<accession>A0A8T0DBV9</accession>
<keyword evidence="3 5" id="KW-1133">Transmembrane helix</keyword>
<feature type="transmembrane region" description="Helical" evidence="5">
    <location>
        <begin position="107"/>
        <end position="131"/>
    </location>
</feature>
<dbReference type="PANTHER" id="PTHR46768:SF1">
    <property type="entry name" value="TWO PORE CHANNEL PROTEIN 2"/>
    <property type="match status" value="1"/>
</dbReference>